<evidence type="ECO:0000313" key="9">
    <source>
        <dbReference type="Proteomes" id="UP000614047"/>
    </source>
</evidence>
<comment type="caution">
    <text evidence="8">The sequence shown here is derived from an EMBL/GenBank/DDBJ whole genome shotgun (WGS) entry which is preliminary data.</text>
</comment>
<evidence type="ECO:0000256" key="1">
    <source>
        <dbReference type="ARBA" id="ARBA00004196"/>
    </source>
</evidence>
<dbReference type="CDD" id="cd02966">
    <property type="entry name" value="TlpA_like_family"/>
    <property type="match status" value="1"/>
</dbReference>
<dbReference type="PANTHER" id="PTHR42852">
    <property type="entry name" value="THIOL:DISULFIDE INTERCHANGE PROTEIN DSBE"/>
    <property type="match status" value="1"/>
</dbReference>
<protein>
    <submittedName>
        <fullName evidence="8">Thiol-disulfide isomerase/thioredoxin</fullName>
    </submittedName>
</protein>
<reference evidence="8" key="1">
    <citation type="submission" date="2020-11" db="EMBL/GenBank/DDBJ databases">
        <title>Sequencing the genomes of 1000 actinobacteria strains.</title>
        <authorList>
            <person name="Klenk H.-P."/>
        </authorList>
    </citation>
    <scope>NUCLEOTIDE SEQUENCE</scope>
    <source>
        <strain evidence="8">DSM 43175</strain>
    </source>
</reference>
<organism evidence="8 9">
    <name type="scientific">Actinomadura viridis</name>
    <dbReference type="NCBI Taxonomy" id="58110"/>
    <lineage>
        <taxon>Bacteria</taxon>
        <taxon>Bacillati</taxon>
        <taxon>Actinomycetota</taxon>
        <taxon>Actinomycetes</taxon>
        <taxon>Streptosporangiales</taxon>
        <taxon>Thermomonosporaceae</taxon>
        <taxon>Actinomadura</taxon>
    </lineage>
</organism>
<evidence type="ECO:0000256" key="3">
    <source>
        <dbReference type="ARBA" id="ARBA00022968"/>
    </source>
</evidence>
<dbReference type="GO" id="GO:0016209">
    <property type="term" value="F:antioxidant activity"/>
    <property type="evidence" value="ECO:0007669"/>
    <property type="project" value="InterPro"/>
</dbReference>
<evidence type="ECO:0000256" key="6">
    <source>
        <dbReference type="SAM" id="SignalP"/>
    </source>
</evidence>
<gene>
    <name evidence="8" type="ORF">IW256_000379</name>
</gene>
<dbReference type="InterPro" id="IPR036249">
    <property type="entry name" value="Thioredoxin-like_sf"/>
</dbReference>
<keyword evidence="2" id="KW-0201">Cytochrome c-type biogenesis</keyword>
<feature type="domain" description="Thioredoxin" evidence="7">
    <location>
        <begin position="53"/>
        <end position="194"/>
    </location>
</feature>
<dbReference type="InterPro" id="IPR017937">
    <property type="entry name" value="Thioredoxin_CS"/>
</dbReference>
<dbReference type="Gene3D" id="3.40.30.10">
    <property type="entry name" value="Glutaredoxin"/>
    <property type="match status" value="1"/>
</dbReference>
<dbReference type="GO" id="GO:0016853">
    <property type="term" value="F:isomerase activity"/>
    <property type="evidence" value="ECO:0007669"/>
    <property type="project" value="UniProtKB-KW"/>
</dbReference>
<keyword evidence="6" id="KW-0732">Signal</keyword>
<feature type="chain" id="PRO_5039569447" evidence="6">
    <location>
        <begin position="23"/>
        <end position="196"/>
    </location>
</feature>
<feature type="signal peptide" evidence="6">
    <location>
        <begin position="1"/>
        <end position="22"/>
    </location>
</feature>
<dbReference type="PROSITE" id="PS51257">
    <property type="entry name" value="PROKAR_LIPOPROTEIN"/>
    <property type="match status" value="1"/>
</dbReference>
<sequence>MSPRVSPVRAVAGFAAACALLAGCAGTDATQNGPGGSDNRFIAGDGSAQEIKPADRKAAPQAGGATVDDKTLALSDFKGKVVVVNFWASWCAPCRGEAPSLEQIHDETKDKGVQFVGVAFKDGKENARAFERRFKVTYPSLFDADGRTTLAFRDVPPNAIPTTLVLDRQGRVAVRIIGATTYSRLSPLVNKILAER</sequence>
<keyword evidence="3" id="KW-0735">Signal-anchor</keyword>
<keyword evidence="4" id="KW-1015">Disulfide bond</keyword>
<dbReference type="SUPFAM" id="SSF52833">
    <property type="entry name" value="Thioredoxin-like"/>
    <property type="match status" value="1"/>
</dbReference>
<dbReference type="InterPro" id="IPR000866">
    <property type="entry name" value="AhpC/TSA"/>
</dbReference>
<evidence type="ECO:0000313" key="8">
    <source>
        <dbReference type="EMBL" id="MBG6086266.1"/>
    </source>
</evidence>
<dbReference type="PROSITE" id="PS00194">
    <property type="entry name" value="THIOREDOXIN_1"/>
    <property type="match status" value="1"/>
</dbReference>
<keyword evidence="3" id="KW-0812">Transmembrane</keyword>
<keyword evidence="8" id="KW-0413">Isomerase</keyword>
<dbReference type="Proteomes" id="UP000614047">
    <property type="component" value="Unassembled WGS sequence"/>
</dbReference>
<dbReference type="GO" id="GO:0030313">
    <property type="term" value="C:cell envelope"/>
    <property type="evidence" value="ECO:0007669"/>
    <property type="project" value="UniProtKB-SubCell"/>
</dbReference>
<dbReference type="PANTHER" id="PTHR42852:SF6">
    <property type="entry name" value="THIOL:DISULFIDE INTERCHANGE PROTEIN DSBE"/>
    <property type="match status" value="1"/>
</dbReference>
<comment type="subcellular location">
    <subcellularLocation>
        <location evidence="1">Cell envelope</location>
    </subcellularLocation>
</comment>
<keyword evidence="9" id="KW-1185">Reference proteome</keyword>
<dbReference type="PROSITE" id="PS51352">
    <property type="entry name" value="THIOREDOXIN_2"/>
    <property type="match status" value="1"/>
</dbReference>
<evidence type="ECO:0000256" key="2">
    <source>
        <dbReference type="ARBA" id="ARBA00022748"/>
    </source>
</evidence>
<dbReference type="InterPro" id="IPR050553">
    <property type="entry name" value="Thioredoxin_ResA/DsbE_sf"/>
</dbReference>
<dbReference type="RefSeq" id="WP_197009292.1">
    <property type="nucleotide sequence ID" value="NZ_BAABES010000013.1"/>
</dbReference>
<evidence type="ECO:0000256" key="5">
    <source>
        <dbReference type="ARBA" id="ARBA00023284"/>
    </source>
</evidence>
<dbReference type="EMBL" id="JADOUA010000001">
    <property type="protein sequence ID" value="MBG6086266.1"/>
    <property type="molecule type" value="Genomic_DNA"/>
</dbReference>
<dbReference type="AlphaFoldDB" id="A0A931DEU5"/>
<accession>A0A931DEU5</accession>
<proteinExistence type="predicted"/>
<dbReference type="InterPro" id="IPR013766">
    <property type="entry name" value="Thioredoxin_domain"/>
</dbReference>
<keyword evidence="5" id="KW-0676">Redox-active center</keyword>
<dbReference type="GO" id="GO:0017004">
    <property type="term" value="P:cytochrome complex assembly"/>
    <property type="evidence" value="ECO:0007669"/>
    <property type="project" value="UniProtKB-KW"/>
</dbReference>
<dbReference type="Pfam" id="PF00578">
    <property type="entry name" value="AhpC-TSA"/>
    <property type="match status" value="1"/>
</dbReference>
<evidence type="ECO:0000259" key="7">
    <source>
        <dbReference type="PROSITE" id="PS51352"/>
    </source>
</evidence>
<dbReference type="GO" id="GO:0016491">
    <property type="term" value="F:oxidoreductase activity"/>
    <property type="evidence" value="ECO:0007669"/>
    <property type="project" value="InterPro"/>
</dbReference>
<name>A0A931DEU5_9ACTN</name>
<evidence type="ECO:0000256" key="4">
    <source>
        <dbReference type="ARBA" id="ARBA00023157"/>
    </source>
</evidence>